<dbReference type="InterPro" id="IPR043128">
    <property type="entry name" value="Rev_trsase/Diguanyl_cyclase"/>
</dbReference>
<feature type="domain" description="Response regulatory" evidence="4">
    <location>
        <begin position="4"/>
        <end position="120"/>
    </location>
</feature>
<dbReference type="PANTHER" id="PTHR45138:SF9">
    <property type="entry name" value="DIGUANYLATE CYCLASE DGCM-RELATED"/>
    <property type="match status" value="1"/>
</dbReference>
<dbReference type="OrthoDB" id="9812260at2"/>
<dbReference type="GO" id="GO:0043709">
    <property type="term" value="P:cell adhesion involved in single-species biofilm formation"/>
    <property type="evidence" value="ECO:0007669"/>
    <property type="project" value="TreeGrafter"/>
</dbReference>
<name>A0A238JSK0_9RHOB</name>
<dbReference type="PROSITE" id="PS50110">
    <property type="entry name" value="RESPONSE_REGULATORY"/>
    <property type="match status" value="2"/>
</dbReference>
<gene>
    <name evidence="6" type="primary">pleD</name>
    <name evidence="6" type="ORF">COL8621_00969</name>
</gene>
<evidence type="ECO:0000259" key="4">
    <source>
        <dbReference type="PROSITE" id="PS50110"/>
    </source>
</evidence>
<evidence type="ECO:0000259" key="5">
    <source>
        <dbReference type="PROSITE" id="PS50887"/>
    </source>
</evidence>
<evidence type="ECO:0000256" key="3">
    <source>
        <dbReference type="PROSITE-ProRule" id="PRU00169"/>
    </source>
</evidence>
<dbReference type="EC" id="2.7.7.65" evidence="1"/>
<dbReference type="Pfam" id="PF00072">
    <property type="entry name" value="Response_reg"/>
    <property type="match status" value="1"/>
</dbReference>
<feature type="domain" description="Response regulatory" evidence="4">
    <location>
        <begin position="153"/>
        <end position="271"/>
    </location>
</feature>
<proteinExistence type="predicted"/>
<dbReference type="GO" id="GO:0000160">
    <property type="term" value="P:phosphorelay signal transduction system"/>
    <property type="evidence" value="ECO:0007669"/>
    <property type="project" value="InterPro"/>
</dbReference>
<dbReference type="PROSITE" id="PS50887">
    <property type="entry name" value="GGDEF"/>
    <property type="match status" value="1"/>
</dbReference>
<dbReference type="RefSeq" id="WP_093966149.1">
    <property type="nucleotide sequence ID" value="NZ_FXYE01000001.1"/>
</dbReference>
<dbReference type="Gene3D" id="3.40.50.2300">
    <property type="match status" value="1"/>
</dbReference>
<dbReference type="SMART" id="SM00267">
    <property type="entry name" value="GGDEF"/>
    <property type="match status" value="1"/>
</dbReference>
<dbReference type="InterPro" id="IPR029787">
    <property type="entry name" value="Nucleotide_cyclase"/>
</dbReference>
<feature type="modified residue" description="4-aspartylphosphate" evidence="3">
    <location>
        <position position="53"/>
    </location>
</feature>
<dbReference type="EMBL" id="FXYE01000001">
    <property type="protein sequence ID" value="SMX33154.1"/>
    <property type="molecule type" value="Genomic_DNA"/>
</dbReference>
<dbReference type="InterPro" id="IPR000160">
    <property type="entry name" value="GGDEF_dom"/>
</dbReference>
<dbReference type="SUPFAM" id="SSF52172">
    <property type="entry name" value="CheY-like"/>
    <property type="match status" value="2"/>
</dbReference>
<dbReference type="GO" id="GO:0005886">
    <property type="term" value="C:plasma membrane"/>
    <property type="evidence" value="ECO:0007669"/>
    <property type="project" value="TreeGrafter"/>
</dbReference>
<feature type="domain" description="GGDEF" evidence="5">
    <location>
        <begin position="321"/>
        <end position="455"/>
    </location>
</feature>
<dbReference type="Pfam" id="PF00990">
    <property type="entry name" value="GGDEF"/>
    <property type="match status" value="1"/>
</dbReference>
<evidence type="ECO:0000313" key="6">
    <source>
        <dbReference type="EMBL" id="SMX33154.1"/>
    </source>
</evidence>
<dbReference type="FunFam" id="3.30.70.270:FF:000001">
    <property type="entry name" value="Diguanylate cyclase domain protein"/>
    <property type="match status" value="1"/>
</dbReference>
<dbReference type="NCBIfam" id="TIGR00254">
    <property type="entry name" value="GGDEF"/>
    <property type="match status" value="1"/>
</dbReference>
<dbReference type="InterPro" id="IPR001789">
    <property type="entry name" value="Sig_transdc_resp-reg_receiver"/>
</dbReference>
<dbReference type="PANTHER" id="PTHR45138">
    <property type="entry name" value="REGULATORY COMPONENTS OF SENSORY TRANSDUCTION SYSTEM"/>
    <property type="match status" value="1"/>
</dbReference>
<accession>A0A238JSK0</accession>
<dbReference type="SMART" id="SM00448">
    <property type="entry name" value="REC"/>
    <property type="match status" value="2"/>
</dbReference>
<evidence type="ECO:0000313" key="7">
    <source>
        <dbReference type="Proteomes" id="UP000202922"/>
    </source>
</evidence>
<dbReference type="InterPro" id="IPR050469">
    <property type="entry name" value="Diguanylate_Cyclase"/>
</dbReference>
<reference evidence="7" key="1">
    <citation type="submission" date="2017-05" db="EMBL/GenBank/DDBJ databases">
        <authorList>
            <person name="Rodrigo-Torres L."/>
            <person name="Arahal R. D."/>
            <person name="Lucena T."/>
        </authorList>
    </citation>
    <scope>NUCLEOTIDE SEQUENCE [LARGE SCALE GENOMIC DNA]</scope>
    <source>
        <strain evidence="7">CECT 8621</strain>
    </source>
</reference>
<comment type="caution">
    <text evidence="3">Lacks conserved residue(s) required for the propagation of feature annotation.</text>
</comment>
<keyword evidence="7" id="KW-1185">Reference proteome</keyword>
<dbReference type="InterPro" id="IPR011006">
    <property type="entry name" value="CheY-like_superfamily"/>
</dbReference>
<sequence>MPGRILVVDDVATNRIVMKVRLSEACYDVLQADGGLAALDVARQERPDLILLDVVMSDLNGIEVCRRLKADPETAEIPVIMVTAGRNADEKLCALQAGAEEFLSKPLDEVTLLARVRSLLRARETAKELALRDGTRRALGFSEAAQTYLQKGKVALIASQRELAVEWKAQLSGRFNGAMKVMTRAEALALPNAEKAPDLFVISVDVDRSDGGLRLLSELRSRAATRNSAVVVVVPERAQDSAAMALDLGANDLVTAPFDPAEMALRLETQLTRKYQADRLRASVKDGLRLAVTDPLTGLFNRRYAMPHLARIAERATETRRPFAIMLLDLDRFKTVNDRFGHASGDAVLEQVAHMLTGELRAVDLVARIGGEEFLVALPETSLTKATSAAERLRERINQTPVTLPGSMGSLSVSVSIGLAISDGRDVAIDALMARADAALYAAKAEGRNTVTVSP</sequence>
<keyword evidence="3" id="KW-0597">Phosphoprotein</keyword>
<dbReference type="AlphaFoldDB" id="A0A238JSK0"/>
<dbReference type="SUPFAM" id="SSF55073">
    <property type="entry name" value="Nucleotide cyclase"/>
    <property type="match status" value="1"/>
</dbReference>
<comment type="catalytic activity">
    <reaction evidence="2">
        <text>2 GTP = 3',3'-c-di-GMP + 2 diphosphate</text>
        <dbReference type="Rhea" id="RHEA:24898"/>
        <dbReference type="ChEBI" id="CHEBI:33019"/>
        <dbReference type="ChEBI" id="CHEBI:37565"/>
        <dbReference type="ChEBI" id="CHEBI:58805"/>
        <dbReference type="EC" id="2.7.7.65"/>
    </reaction>
</comment>
<evidence type="ECO:0000256" key="1">
    <source>
        <dbReference type="ARBA" id="ARBA00012528"/>
    </source>
</evidence>
<dbReference type="Gene3D" id="3.30.70.270">
    <property type="match status" value="1"/>
</dbReference>
<dbReference type="Proteomes" id="UP000202922">
    <property type="component" value="Unassembled WGS sequence"/>
</dbReference>
<dbReference type="GO" id="GO:0052621">
    <property type="term" value="F:diguanylate cyclase activity"/>
    <property type="evidence" value="ECO:0007669"/>
    <property type="project" value="UniProtKB-EC"/>
</dbReference>
<organism evidence="6 7">
    <name type="scientific">Actibacterium lipolyticum</name>
    <dbReference type="NCBI Taxonomy" id="1524263"/>
    <lineage>
        <taxon>Bacteria</taxon>
        <taxon>Pseudomonadati</taxon>
        <taxon>Pseudomonadota</taxon>
        <taxon>Alphaproteobacteria</taxon>
        <taxon>Rhodobacterales</taxon>
        <taxon>Roseobacteraceae</taxon>
        <taxon>Actibacterium</taxon>
    </lineage>
</organism>
<dbReference type="CDD" id="cd01949">
    <property type="entry name" value="GGDEF"/>
    <property type="match status" value="1"/>
</dbReference>
<evidence type="ECO:0000256" key="2">
    <source>
        <dbReference type="ARBA" id="ARBA00034247"/>
    </source>
</evidence>
<protein>
    <recommendedName>
        <fullName evidence="1">diguanylate cyclase</fullName>
        <ecNumber evidence="1">2.7.7.65</ecNumber>
    </recommendedName>
</protein>
<dbReference type="GO" id="GO:1902201">
    <property type="term" value="P:negative regulation of bacterial-type flagellum-dependent cell motility"/>
    <property type="evidence" value="ECO:0007669"/>
    <property type="project" value="TreeGrafter"/>
</dbReference>